<proteinExistence type="predicted"/>
<evidence type="ECO:0000313" key="1">
    <source>
        <dbReference type="EMBL" id="MER8936989.1"/>
    </source>
</evidence>
<name>A0ABV1YP71_9HYPH</name>
<gene>
    <name evidence="1" type="ORF">NKI33_29070</name>
</gene>
<accession>A0ABV1YP71</accession>
<reference evidence="1 2" key="1">
    <citation type="journal article" date="2024" name="Proc. Natl. Acad. Sci. U.S.A.">
        <title>The evolutionary genomics of adaptation to stress in wild rhizobium bacteria.</title>
        <authorList>
            <person name="Kehlet-Delgado H."/>
            <person name="Montoya A.P."/>
            <person name="Jensen K.T."/>
            <person name="Wendlandt C.E."/>
            <person name="Dexheimer C."/>
            <person name="Roberts M."/>
            <person name="Torres Martinez L."/>
            <person name="Friesen M.L."/>
            <person name="Griffitts J.S."/>
            <person name="Porter S.S."/>
        </authorList>
    </citation>
    <scope>NUCLEOTIDE SEQUENCE [LARGE SCALE GENOMIC DNA]</scope>
    <source>
        <strain evidence="1 2">M0729</strain>
    </source>
</reference>
<sequence>MFVTEFICSPAMNLPNGRFESSYGWPVSRPMTASYRRCPAAFQAFRHATVSGRHIFAISPEGSRIPAQMVVEPLDSEMKLD</sequence>
<protein>
    <submittedName>
        <fullName evidence="1">Uncharacterized protein</fullName>
    </submittedName>
</protein>
<keyword evidence="2" id="KW-1185">Reference proteome</keyword>
<organism evidence="1 2">
    <name type="scientific">Mesorhizobium opportunistum</name>
    <dbReference type="NCBI Taxonomy" id="593909"/>
    <lineage>
        <taxon>Bacteria</taxon>
        <taxon>Pseudomonadati</taxon>
        <taxon>Pseudomonadota</taxon>
        <taxon>Alphaproteobacteria</taxon>
        <taxon>Hyphomicrobiales</taxon>
        <taxon>Phyllobacteriaceae</taxon>
        <taxon>Mesorhizobium</taxon>
    </lineage>
</organism>
<dbReference type="EMBL" id="JAMYPJ010000061">
    <property type="protein sequence ID" value="MER8936989.1"/>
    <property type="molecule type" value="Genomic_DNA"/>
</dbReference>
<comment type="caution">
    <text evidence="1">The sequence shown here is derived from an EMBL/GenBank/DDBJ whole genome shotgun (WGS) entry which is preliminary data.</text>
</comment>
<dbReference type="Proteomes" id="UP001464387">
    <property type="component" value="Unassembled WGS sequence"/>
</dbReference>
<dbReference type="RefSeq" id="WP_352657745.1">
    <property type="nucleotide sequence ID" value="NZ_JAMYMY010000010.1"/>
</dbReference>
<evidence type="ECO:0000313" key="2">
    <source>
        <dbReference type="Proteomes" id="UP001464387"/>
    </source>
</evidence>